<sequence>MKKPDYLILMSTETMAAQAYTKAELIGLHTSSLAHGGKGWNRPGIDDLVLQDGSLQAIIPEGLPNEVDLWGISEGVNGLNGLARYLAYSGGRSEDMETNEDTRTEAQRETLETIVKYYVKRHPHLLVMGFDEVPNKKDALNPGFEVAEWLEEIGIPDKNIYKKTSGKL</sequence>
<accession>A0ABW9RYG5</accession>
<gene>
    <name evidence="1" type="ORF">E1163_28680</name>
</gene>
<organism evidence="1 2">
    <name type="scientific">Fulvivirga kasyanovii</name>
    <dbReference type="NCBI Taxonomy" id="396812"/>
    <lineage>
        <taxon>Bacteria</taxon>
        <taxon>Pseudomonadati</taxon>
        <taxon>Bacteroidota</taxon>
        <taxon>Cytophagia</taxon>
        <taxon>Cytophagales</taxon>
        <taxon>Fulvivirgaceae</taxon>
        <taxon>Fulvivirga</taxon>
    </lineage>
</organism>
<proteinExistence type="predicted"/>
<dbReference type="SUPFAM" id="SSF55846">
    <property type="entry name" value="N-acetylmuramoyl-L-alanine amidase-like"/>
    <property type="match status" value="1"/>
</dbReference>
<dbReference type="Proteomes" id="UP000798808">
    <property type="component" value="Unassembled WGS sequence"/>
</dbReference>
<dbReference type="InterPro" id="IPR036505">
    <property type="entry name" value="Amidase/PGRP_sf"/>
</dbReference>
<evidence type="ECO:0000313" key="1">
    <source>
        <dbReference type="EMBL" id="MTI28971.1"/>
    </source>
</evidence>
<reference evidence="1 2" key="1">
    <citation type="submission" date="2019-02" db="EMBL/GenBank/DDBJ databases">
        <authorList>
            <person name="Goldberg S.R."/>
            <person name="Haltli B.A."/>
            <person name="Correa H."/>
            <person name="Russell K.G."/>
        </authorList>
    </citation>
    <scope>NUCLEOTIDE SEQUENCE [LARGE SCALE GENOMIC DNA]</scope>
    <source>
        <strain evidence="1 2">JCM 16186</strain>
    </source>
</reference>
<keyword evidence="2" id="KW-1185">Reference proteome</keyword>
<comment type="caution">
    <text evidence="1">The sequence shown here is derived from an EMBL/GenBank/DDBJ whole genome shotgun (WGS) entry which is preliminary data.</text>
</comment>
<name>A0ABW9RYG5_9BACT</name>
<dbReference type="Gene3D" id="3.40.80.10">
    <property type="entry name" value="Peptidoglycan recognition protein-like"/>
    <property type="match status" value="1"/>
</dbReference>
<evidence type="ECO:0000313" key="2">
    <source>
        <dbReference type="Proteomes" id="UP000798808"/>
    </source>
</evidence>
<dbReference type="RefSeq" id="WP_155177012.1">
    <property type="nucleotide sequence ID" value="NZ_BAAAFL010000012.1"/>
</dbReference>
<dbReference type="EMBL" id="SMLW01000676">
    <property type="protein sequence ID" value="MTI28971.1"/>
    <property type="molecule type" value="Genomic_DNA"/>
</dbReference>
<protein>
    <submittedName>
        <fullName evidence="1">N-acetylmuramoyl-L-alanine amidase</fullName>
    </submittedName>
</protein>